<evidence type="ECO:0000256" key="1">
    <source>
        <dbReference type="ARBA" id="ARBA00023015"/>
    </source>
</evidence>
<feature type="DNA-binding region" description="H-T-H motif" evidence="4">
    <location>
        <begin position="45"/>
        <end position="64"/>
    </location>
</feature>
<feature type="compositionally biased region" description="Polar residues" evidence="5">
    <location>
        <begin position="1"/>
        <end position="10"/>
    </location>
</feature>
<gene>
    <name evidence="7" type="ORF">QLH32_19380</name>
</gene>
<feature type="domain" description="HTH tetR-type" evidence="6">
    <location>
        <begin position="22"/>
        <end position="82"/>
    </location>
</feature>
<dbReference type="InterPro" id="IPR001647">
    <property type="entry name" value="HTH_TetR"/>
</dbReference>
<evidence type="ECO:0000313" key="8">
    <source>
        <dbReference type="Proteomes" id="UP001229836"/>
    </source>
</evidence>
<evidence type="ECO:0000256" key="4">
    <source>
        <dbReference type="PROSITE-ProRule" id="PRU00335"/>
    </source>
</evidence>
<keyword evidence="1" id="KW-0805">Transcription regulation</keyword>
<name>A0ABY8S8F0_9GAMM</name>
<dbReference type="Gene3D" id="1.10.357.10">
    <property type="entry name" value="Tetracycline Repressor, domain 2"/>
    <property type="match status" value="1"/>
</dbReference>
<reference evidence="7 8" key="1">
    <citation type="submission" date="2023-05" db="EMBL/GenBank/DDBJ databases">
        <title>The complete genome of Acinetobacter sp. nov KCTC 92772.</title>
        <authorList>
            <person name="Zhou G."/>
        </authorList>
    </citation>
    <scope>NUCLEOTIDE SEQUENCE [LARGE SCALE GENOMIC DNA]</scope>
    <source>
        <strain evidence="7 8">KCTC 92772</strain>
        <plasmid evidence="7 8">unnamed1</plasmid>
    </source>
</reference>
<keyword evidence="3" id="KW-0804">Transcription</keyword>
<sequence length="211" mass="24169">MMTDKLTNATRGRPPRNPKETDESKKNIVNAAKKLFATEGYAGVSMRKIAVLAECSPAFLYKLFPSKRHLLLNLWEEIFAQLFVEMMECYQSVDAGERIRTLCLAYVDFWLAHPDDYRSIFLIEDRPQHDDEDYFVDSSLVLQQFDLFKVILVQAQQDGEIGPGDPDVIQNILFCAVQGLIFNLITIPEYAWGDKDVIKQTLIRSVLCGLR</sequence>
<evidence type="ECO:0000256" key="2">
    <source>
        <dbReference type="ARBA" id="ARBA00023125"/>
    </source>
</evidence>
<keyword evidence="2 4" id="KW-0238">DNA-binding</keyword>
<proteinExistence type="predicted"/>
<dbReference type="PROSITE" id="PS50977">
    <property type="entry name" value="HTH_TETR_2"/>
    <property type="match status" value="1"/>
</dbReference>
<dbReference type="RefSeq" id="WP_283269511.1">
    <property type="nucleotide sequence ID" value="NZ_CP125670.1"/>
</dbReference>
<accession>A0ABY8S8F0</accession>
<evidence type="ECO:0000256" key="5">
    <source>
        <dbReference type="SAM" id="MobiDB-lite"/>
    </source>
</evidence>
<dbReference type="EMBL" id="CP125670">
    <property type="protein sequence ID" value="WHP07933.1"/>
    <property type="molecule type" value="Genomic_DNA"/>
</dbReference>
<dbReference type="PANTHER" id="PTHR30055:SF234">
    <property type="entry name" value="HTH-TYPE TRANSCRIPTIONAL REGULATOR BETI"/>
    <property type="match status" value="1"/>
</dbReference>
<organism evidence="7 8">
    <name type="scientific">Acinetobacter corruptisaponis</name>
    <dbReference type="NCBI Taxonomy" id="3045147"/>
    <lineage>
        <taxon>Bacteria</taxon>
        <taxon>Pseudomonadati</taxon>
        <taxon>Pseudomonadota</taxon>
        <taxon>Gammaproteobacteria</taxon>
        <taxon>Moraxellales</taxon>
        <taxon>Moraxellaceae</taxon>
        <taxon>Acinetobacter</taxon>
    </lineage>
</organism>
<dbReference type="InterPro" id="IPR009057">
    <property type="entry name" value="Homeodomain-like_sf"/>
</dbReference>
<evidence type="ECO:0000259" key="6">
    <source>
        <dbReference type="PROSITE" id="PS50977"/>
    </source>
</evidence>
<dbReference type="InterPro" id="IPR050109">
    <property type="entry name" value="HTH-type_TetR-like_transc_reg"/>
</dbReference>
<keyword evidence="8" id="KW-1185">Reference proteome</keyword>
<dbReference type="Pfam" id="PF00440">
    <property type="entry name" value="TetR_N"/>
    <property type="match status" value="1"/>
</dbReference>
<protein>
    <submittedName>
        <fullName evidence="7">TetR/AcrR family transcriptional regulator</fullName>
    </submittedName>
</protein>
<keyword evidence="7" id="KW-0614">Plasmid</keyword>
<dbReference type="SUPFAM" id="SSF48498">
    <property type="entry name" value="Tetracyclin repressor-like, C-terminal domain"/>
    <property type="match status" value="1"/>
</dbReference>
<evidence type="ECO:0000256" key="3">
    <source>
        <dbReference type="ARBA" id="ARBA00023163"/>
    </source>
</evidence>
<geneLocation type="plasmid" evidence="7 8">
    <name>unnamed1</name>
</geneLocation>
<evidence type="ECO:0000313" key="7">
    <source>
        <dbReference type="EMBL" id="WHP07933.1"/>
    </source>
</evidence>
<dbReference type="SUPFAM" id="SSF46689">
    <property type="entry name" value="Homeodomain-like"/>
    <property type="match status" value="1"/>
</dbReference>
<dbReference type="Proteomes" id="UP001229836">
    <property type="component" value="Plasmid unnamed1"/>
</dbReference>
<feature type="region of interest" description="Disordered" evidence="5">
    <location>
        <begin position="1"/>
        <end position="24"/>
    </location>
</feature>
<dbReference type="PRINTS" id="PR00455">
    <property type="entry name" value="HTHTETR"/>
</dbReference>
<dbReference type="InterPro" id="IPR036271">
    <property type="entry name" value="Tet_transcr_reg_TetR-rel_C_sf"/>
</dbReference>
<dbReference type="PANTHER" id="PTHR30055">
    <property type="entry name" value="HTH-TYPE TRANSCRIPTIONAL REGULATOR RUTR"/>
    <property type="match status" value="1"/>
</dbReference>